<keyword evidence="19" id="KW-1185">Reference proteome</keyword>
<keyword evidence="6" id="KW-0548">Nucleotidyltransferase</keyword>
<dbReference type="PANTHER" id="PTHR43584">
    <property type="entry name" value="NUCLEOTIDYL TRANSFERASE"/>
    <property type="match status" value="1"/>
</dbReference>
<sequence>MKNAIIMAGGKGTRMKSDKPKVLHEILHEPMLGLVIDSLQAAGAQRIVTIVGYHHEEVEKAMAGRCEFAVQEPQLGTGHAVMQAHQLEKEEGITLVASGDCPCVRPETYAHMYEALKDAQMAVLTAVPDDNGAYGRVIRNADGSVKKIVEFKDADEEEKKVREVNTGIYAFDTQSLFAGLSHLDNNNAQHEYYLTDLVEILQKMGKKVTAVACDDWQEVSGINDNPALAASSYYLQQRINLAHMQAGVTIVDPKNTYIGPHVSIGHDVVIYPNTCLFGDTKIADGTVVAPGTVLTNGKIGL</sequence>
<evidence type="ECO:0000256" key="6">
    <source>
        <dbReference type="ARBA" id="ARBA00022695"/>
    </source>
</evidence>
<dbReference type="EMBL" id="JALBUR010000002">
    <property type="protein sequence ID" value="MDX8418751.1"/>
    <property type="molecule type" value="Genomic_DNA"/>
</dbReference>
<evidence type="ECO:0000256" key="4">
    <source>
        <dbReference type="ARBA" id="ARBA00022490"/>
    </source>
</evidence>
<dbReference type="SUPFAM" id="SSF53448">
    <property type="entry name" value="Nucleotide-diphospho-sugar transferases"/>
    <property type="match status" value="1"/>
</dbReference>
<evidence type="ECO:0000256" key="5">
    <source>
        <dbReference type="ARBA" id="ARBA00022679"/>
    </source>
</evidence>
<dbReference type="GO" id="GO:0046872">
    <property type="term" value="F:metal ion binding"/>
    <property type="evidence" value="ECO:0007669"/>
    <property type="project" value="UniProtKB-KW"/>
</dbReference>
<keyword evidence="9" id="KW-0133">Cell shape</keyword>
<comment type="similarity">
    <text evidence="3">In the N-terminal section; belongs to the N-acetylglucosamine-1-phosphate uridyltransferase family.</text>
</comment>
<keyword evidence="13" id="KW-0961">Cell wall biogenesis/degradation</keyword>
<evidence type="ECO:0000256" key="14">
    <source>
        <dbReference type="ARBA" id="ARBA00048247"/>
    </source>
</evidence>
<evidence type="ECO:0000256" key="10">
    <source>
        <dbReference type="ARBA" id="ARBA00022984"/>
    </source>
</evidence>
<evidence type="ECO:0000256" key="12">
    <source>
        <dbReference type="ARBA" id="ARBA00023315"/>
    </source>
</evidence>
<protein>
    <submittedName>
        <fullName evidence="18">NTP transferase domain-containing protein</fullName>
    </submittedName>
</protein>
<dbReference type="Gene3D" id="3.90.550.10">
    <property type="entry name" value="Spore Coat Polysaccharide Biosynthesis Protein SpsA, Chain A"/>
    <property type="match status" value="1"/>
</dbReference>
<keyword evidence="5 18" id="KW-0808">Transferase</keyword>
<dbReference type="Pfam" id="PF12804">
    <property type="entry name" value="NTP_transf_3"/>
    <property type="match status" value="1"/>
</dbReference>
<name>A0AB35U2F5_9FIRM</name>
<gene>
    <name evidence="18" type="ORF">MOZ60_01430</name>
</gene>
<dbReference type="InterPro" id="IPR029044">
    <property type="entry name" value="Nucleotide-diphossugar_trans"/>
</dbReference>
<evidence type="ECO:0000256" key="13">
    <source>
        <dbReference type="ARBA" id="ARBA00023316"/>
    </source>
</evidence>
<evidence type="ECO:0000256" key="9">
    <source>
        <dbReference type="ARBA" id="ARBA00022960"/>
    </source>
</evidence>
<dbReference type="SUPFAM" id="SSF51161">
    <property type="entry name" value="Trimeric LpxA-like enzymes"/>
    <property type="match status" value="1"/>
</dbReference>
<dbReference type="Proteomes" id="UP001286174">
    <property type="component" value="Unassembled WGS sequence"/>
</dbReference>
<evidence type="ECO:0000256" key="3">
    <source>
        <dbReference type="ARBA" id="ARBA00007947"/>
    </source>
</evidence>
<evidence type="ECO:0000256" key="8">
    <source>
        <dbReference type="ARBA" id="ARBA00022842"/>
    </source>
</evidence>
<keyword evidence="11" id="KW-0511">Multifunctional enzyme</keyword>
<keyword evidence="8" id="KW-0460">Magnesium</keyword>
<evidence type="ECO:0000313" key="18">
    <source>
        <dbReference type="EMBL" id="MDX8418751.1"/>
    </source>
</evidence>
<feature type="domain" description="MobA-like NTP transferase" evidence="17">
    <location>
        <begin position="4"/>
        <end position="129"/>
    </location>
</feature>
<evidence type="ECO:0000256" key="15">
    <source>
        <dbReference type="ARBA" id="ARBA00048493"/>
    </source>
</evidence>
<comment type="caution">
    <text evidence="18">The sequence shown here is derived from an EMBL/GenBank/DDBJ whole genome shotgun (WGS) entry which is preliminary data.</text>
</comment>
<comment type="similarity">
    <text evidence="2">In the C-terminal section; belongs to the transferase hexapeptide repeat family.</text>
</comment>
<comment type="catalytic activity">
    <reaction evidence="15">
        <text>N-acetyl-alpha-D-glucosamine 1-phosphate + UTP + H(+) = UDP-N-acetyl-alpha-D-glucosamine + diphosphate</text>
        <dbReference type="Rhea" id="RHEA:13509"/>
        <dbReference type="ChEBI" id="CHEBI:15378"/>
        <dbReference type="ChEBI" id="CHEBI:33019"/>
        <dbReference type="ChEBI" id="CHEBI:46398"/>
        <dbReference type="ChEBI" id="CHEBI:57705"/>
        <dbReference type="ChEBI" id="CHEBI:57776"/>
        <dbReference type="EC" id="2.7.7.23"/>
    </reaction>
</comment>
<evidence type="ECO:0000259" key="17">
    <source>
        <dbReference type="Pfam" id="PF12804"/>
    </source>
</evidence>
<dbReference type="GO" id="GO:0008360">
    <property type="term" value="P:regulation of cell shape"/>
    <property type="evidence" value="ECO:0007669"/>
    <property type="project" value="UniProtKB-KW"/>
</dbReference>
<comment type="cofactor">
    <cofactor evidence="1">
        <name>Mg(2+)</name>
        <dbReference type="ChEBI" id="CHEBI:18420"/>
    </cofactor>
</comment>
<dbReference type="GO" id="GO:0003977">
    <property type="term" value="F:UDP-N-acetylglucosamine diphosphorylase activity"/>
    <property type="evidence" value="ECO:0007669"/>
    <property type="project" value="UniProtKB-EC"/>
</dbReference>
<keyword evidence="7" id="KW-0479">Metal-binding</keyword>
<keyword evidence="4" id="KW-0963">Cytoplasm</keyword>
<dbReference type="GO" id="GO:0071555">
    <property type="term" value="P:cell wall organization"/>
    <property type="evidence" value="ECO:0007669"/>
    <property type="project" value="UniProtKB-KW"/>
</dbReference>
<evidence type="ECO:0000256" key="11">
    <source>
        <dbReference type="ARBA" id="ARBA00023268"/>
    </source>
</evidence>
<keyword evidence="10" id="KW-0573">Peptidoglycan synthesis</keyword>
<comment type="catalytic activity">
    <reaction evidence="14">
        <text>alpha-D-glucosamine 1-phosphate + acetyl-CoA = N-acetyl-alpha-D-glucosamine 1-phosphate + CoA + H(+)</text>
        <dbReference type="Rhea" id="RHEA:13725"/>
        <dbReference type="ChEBI" id="CHEBI:15378"/>
        <dbReference type="ChEBI" id="CHEBI:57287"/>
        <dbReference type="ChEBI" id="CHEBI:57288"/>
        <dbReference type="ChEBI" id="CHEBI:57776"/>
        <dbReference type="ChEBI" id="CHEBI:58516"/>
        <dbReference type="EC" id="2.3.1.157"/>
    </reaction>
</comment>
<evidence type="ECO:0000256" key="2">
    <source>
        <dbReference type="ARBA" id="ARBA00007707"/>
    </source>
</evidence>
<evidence type="ECO:0000256" key="7">
    <source>
        <dbReference type="ARBA" id="ARBA00022723"/>
    </source>
</evidence>
<dbReference type="PANTHER" id="PTHR43584:SF3">
    <property type="entry name" value="BIFUNCTIONAL PROTEIN GLMU"/>
    <property type="match status" value="1"/>
</dbReference>
<dbReference type="GO" id="GO:0009252">
    <property type="term" value="P:peptidoglycan biosynthetic process"/>
    <property type="evidence" value="ECO:0007669"/>
    <property type="project" value="UniProtKB-KW"/>
</dbReference>
<dbReference type="RefSeq" id="WP_108774564.1">
    <property type="nucleotide sequence ID" value="NZ_JALBUR010000002.1"/>
</dbReference>
<evidence type="ECO:0000256" key="1">
    <source>
        <dbReference type="ARBA" id="ARBA00001946"/>
    </source>
</evidence>
<dbReference type="InterPro" id="IPR011004">
    <property type="entry name" value="Trimer_LpxA-like_sf"/>
</dbReference>
<dbReference type="InterPro" id="IPR050065">
    <property type="entry name" value="GlmU-like"/>
</dbReference>
<dbReference type="AlphaFoldDB" id="A0AB35U2F5"/>
<dbReference type="InterPro" id="IPR025877">
    <property type="entry name" value="MobA-like_NTP_Trfase"/>
</dbReference>
<dbReference type="GO" id="GO:0019134">
    <property type="term" value="F:glucosamine-1-phosphate N-acetyltransferase activity"/>
    <property type="evidence" value="ECO:0007669"/>
    <property type="project" value="UniProtKB-EC"/>
</dbReference>
<evidence type="ECO:0000256" key="16">
    <source>
        <dbReference type="ARBA" id="ARBA00049628"/>
    </source>
</evidence>
<dbReference type="CDD" id="cd02540">
    <property type="entry name" value="GT2_GlmU_N_bac"/>
    <property type="match status" value="1"/>
</dbReference>
<dbReference type="Gene3D" id="2.160.10.10">
    <property type="entry name" value="Hexapeptide repeat proteins"/>
    <property type="match status" value="1"/>
</dbReference>
<evidence type="ECO:0000313" key="19">
    <source>
        <dbReference type="Proteomes" id="UP001286174"/>
    </source>
</evidence>
<accession>A0AB35U2F5</accession>
<proteinExistence type="inferred from homology"/>
<reference evidence="18 19" key="1">
    <citation type="submission" date="2022-03" db="EMBL/GenBank/DDBJ databases">
        <title>Novel taxa within the pig intestine.</title>
        <authorList>
            <person name="Wylensek D."/>
            <person name="Bishof K."/>
            <person name="Afrizal A."/>
            <person name="Clavel T."/>
        </authorList>
    </citation>
    <scope>NUCLEOTIDE SEQUENCE [LARGE SCALE GENOMIC DNA]</scope>
    <source>
        <strain evidence="18 19">CLA-KB-P133</strain>
    </source>
</reference>
<comment type="function">
    <text evidence="16">Catalyzes the last two sequential reactions in the de novo biosynthetic pathway for UDP-N-acetylglucosamine (UDP-GlcNAc). The C-terminal domain catalyzes the transfer of acetyl group from acetyl coenzyme A to glucosamine-1-phosphate (GlcN-1-P) to produce N-acetylglucosamine-1-phosphate (GlcNAc-1-P), which is converted into UDP-GlcNAc by the transfer of uridine 5-monophosphate (from uridine 5-triphosphate), a reaction catalyzed by the N-terminal domain.</text>
</comment>
<organism evidence="18 19">
    <name type="scientific">Grylomicrobium aquisgranensis</name>
    <dbReference type="NCBI Taxonomy" id="2926318"/>
    <lineage>
        <taxon>Bacteria</taxon>
        <taxon>Bacillati</taxon>
        <taxon>Bacillota</taxon>
        <taxon>Erysipelotrichia</taxon>
        <taxon>Erysipelotrichales</taxon>
        <taxon>Erysipelotrichaceae</taxon>
        <taxon>Grylomicrobium</taxon>
    </lineage>
</organism>
<keyword evidence="12" id="KW-0012">Acyltransferase</keyword>